<organism evidence="1 2">
    <name type="scientific">Mycolicibacterium bacteremicum</name>
    <name type="common">Mycobacterium bacteremicum</name>
    <dbReference type="NCBI Taxonomy" id="564198"/>
    <lineage>
        <taxon>Bacteria</taxon>
        <taxon>Bacillati</taxon>
        <taxon>Actinomycetota</taxon>
        <taxon>Actinomycetes</taxon>
        <taxon>Mycobacteriales</taxon>
        <taxon>Mycobacteriaceae</taxon>
        <taxon>Mycolicibacterium</taxon>
    </lineage>
</organism>
<dbReference type="Proteomes" id="UP000192366">
    <property type="component" value="Unassembled WGS sequence"/>
</dbReference>
<evidence type="ECO:0000313" key="1">
    <source>
        <dbReference type="EMBL" id="ORA06951.1"/>
    </source>
</evidence>
<dbReference type="STRING" id="564198.BST17_00275"/>
<reference evidence="1 2" key="1">
    <citation type="submission" date="2017-02" db="EMBL/GenBank/DDBJ databases">
        <title>The new phylogeny of genus Mycobacterium.</title>
        <authorList>
            <person name="Tortoli E."/>
            <person name="Trovato A."/>
            <person name="Cirillo D.M."/>
        </authorList>
    </citation>
    <scope>NUCLEOTIDE SEQUENCE [LARGE SCALE GENOMIC DNA]</scope>
    <source>
        <strain evidence="1 2">DSM 45578</strain>
    </source>
</reference>
<evidence type="ECO:0000313" key="2">
    <source>
        <dbReference type="Proteomes" id="UP000192366"/>
    </source>
</evidence>
<comment type="caution">
    <text evidence="1">The sequence shown here is derived from an EMBL/GenBank/DDBJ whole genome shotgun (WGS) entry which is preliminary data.</text>
</comment>
<dbReference type="EMBL" id="MVHJ01000001">
    <property type="protein sequence ID" value="ORA06951.1"/>
    <property type="molecule type" value="Genomic_DNA"/>
</dbReference>
<keyword evidence="2" id="KW-1185">Reference proteome</keyword>
<proteinExistence type="predicted"/>
<accession>A0A1W9Z3P3</accession>
<sequence length="76" mass="8441">MCAAGQRYFVDRLSDRLRNTLPLVAEYRCHLVGGIDQLQLGRSEVRYAQGAICGGAPDDSIARLDYQVRKRLCGAI</sequence>
<dbReference type="AlphaFoldDB" id="A0A1W9Z3P3"/>
<protein>
    <submittedName>
        <fullName evidence="1">Uncharacterized protein</fullName>
    </submittedName>
</protein>
<name>A0A1W9Z3P3_MYCBA</name>
<gene>
    <name evidence="1" type="ORF">BST17_00275</name>
</gene>